<sequence>MDALRQSCHPVGEFQLVFPLRRSHGAGLLSAALVPTLLGTDWQLLALKQCLLRPR</sequence>
<dbReference type="AlphaFoldDB" id="G3HHF8"/>
<proteinExistence type="predicted"/>
<dbReference type="EMBL" id="JH000378">
    <property type="protein sequence ID" value="EGV92849.1"/>
    <property type="molecule type" value="Genomic_DNA"/>
</dbReference>
<evidence type="ECO:0000313" key="1">
    <source>
        <dbReference type="EMBL" id="EGV92849.1"/>
    </source>
</evidence>
<dbReference type="Proteomes" id="UP000001075">
    <property type="component" value="Unassembled WGS sequence"/>
</dbReference>
<reference evidence="2" key="1">
    <citation type="journal article" date="2011" name="Nat. Biotechnol.">
        <title>The genomic sequence of the Chinese hamster ovary (CHO)-K1 cell line.</title>
        <authorList>
            <person name="Xu X."/>
            <person name="Nagarajan H."/>
            <person name="Lewis N.E."/>
            <person name="Pan S."/>
            <person name="Cai Z."/>
            <person name="Liu X."/>
            <person name="Chen W."/>
            <person name="Xie M."/>
            <person name="Wang W."/>
            <person name="Hammond S."/>
            <person name="Andersen M.R."/>
            <person name="Neff N."/>
            <person name="Passarelli B."/>
            <person name="Koh W."/>
            <person name="Fan H.C."/>
            <person name="Wang J."/>
            <person name="Gui Y."/>
            <person name="Lee K.H."/>
            <person name="Betenbaugh M.J."/>
            <person name="Quake S.R."/>
            <person name="Famili I."/>
            <person name="Palsson B.O."/>
            <person name="Wang J."/>
        </authorList>
    </citation>
    <scope>NUCLEOTIDE SEQUENCE [LARGE SCALE GENOMIC DNA]</scope>
    <source>
        <strain evidence="2">CHO K1 cell line</strain>
    </source>
</reference>
<gene>
    <name evidence="1" type="ORF">I79_010060</name>
</gene>
<accession>G3HHF8</accession>
<protein>
    <submittedName>
        <fullName evidence="1">Uncharacterized protein</fullName>
    </submittedName>
</protein>
<dbReference type="InParanoid" id="G3HHF8"/>
<name>G3HHF8_CRIGR</name>
<evidence type="ECO:0000313" key="2">
    <source>
        <dbReference type="Proteomes" id="UP000001075"/>
    </source>
</evidence>
<organism evidence="1 2">
    <name type="scientific">Cricetulus griseus</name>
    <name type="common">Chinese hamster</name>
    <name type="synonym">Cricetulus barabensis griseus</name>
    <dbReference type="NCBI Taxonomy" id="10029"/>
    <lineage>
        <taxon>Eukaryota</taxon>
        <taxon>Metazoa</taxon>
        <taxon>Chordata</taxon>
        <taxon>Craniata</taxon>
        <taxon>Vertebrata</taxon>
        <taxon>Euteleostomi</taxon>
        <taxon>Mammalia</taxon>
        <taxon>Eutheria</taxon>
        <taxon>Euarchontoglires</taxon>
        <taxon>Glires</taxon>
        <taxon>Rodentia</taxon>
        <taxon>Myomorpha</taxon>
        <taxon>Muroidea</taxon>
        <taxon>Cricetidae</taxon>
        <taxon>Cricetinae</taxon>
        <taxon>Cricetulus</taxon>
    </lineage>
</organism>